<dbReference type="EMBL" id="BDRX01000022">
    <property type="protein sequence ID" value="GBF91083.1"/>
    <property type="molecule type" value="Genomic_DNA"/>
</dbReference>
<accession>A0A2V0NZS1</accession>
<evidence type="ECO:0000313" key="2">
    <source>
        <dbReference type="Proteomes" id="UP000247498"/>
    </source>
</evidence>
<dbReference type="InParanoid" id="A0A2V0NZS1"/>
<evidence type="ECO:0000313" key="1">
    <source>
        <dbReference type="EMBL" id="GBF91083.1"/>
    </source>
</evidence>
<protein>
    <submittedName>
        <fullName evidence="1">Uncharacterized protein</fullName>
    </submittedName>
</protein>
<gene>
    <name evidence="1" type="ORF">Rsub_04752</name>
</gene>
<reference evidence="1 2" key="1">
    <citation type="journal article" date="2018" name="Sci. Rep.">
        <title>Raphidocelis subcapitata (=Pseudokirchneriella subcapitata) provides an insight into genome evolution and environmental adaptations in the Sphaeropleales.</title>
        <authorList>
            <person name="Suzuki S."/>
            <person name="Yamaguchi H."/>
            <person name="Nakajima N."/>
            <person name="Kawachi M."/>
        </authorList>
    </citation>
    <scope>NUCLEOTIDE SEQUENCE [LARGE SCALE GENOMIC DNA]</scope>
    <source>
        <strain evidence="1 2">NIES-35</strain>
    </source>
</reference>
<comment type="caution">
    <text evidence="1">The sequence shown here is derived from an EMBL/GenBank/DDBJ whole genome shotgun (WGS) entry which is preliminary data.</text>
</comment>
<dbReference type="Proteomes" id="UP000247498">
    <property type="component" value="Unassembled WGS sequence"/>
</dbReference>
<sequence length="278" mass="31083">MSAFSFSPFQRRNYIPPGGNKSELRRWLSPRVFVESTAGFRDATGQVAAARKAEQCLRRADPADRARAIHNITTGRTASLAAFALHCRRKLAGFDAGRRLYGSKGARHARLRKHILRNRHFHRLVQMLAWGATSVTGRWWDPTRRRRRAVRKKPAVSIIGWGAASVGAGGPISRKGLGPSRDFERFVRSHYPTVLFAKVDEYCTSKVCTACWKKTHVNFTAGGRPTHKLQVCPDHAPPLVVDRDVSASYAIMTALLSHLFVGGAPEWQRRRRRAGPPA</sequence>
<organism evidence="1 2">
    <name type="scientific">Raphidocelis subcapitata</name>
    <dbReference type="NCBI Taxonomy" id="307507"/>
    <lineage>
        <taxon>Eukaryota</taxon>
        <taxon>Viridiplantae</taxon>
        <taxon>Chlorophyta</taxon>
        <taxon>core chlorophytes</taxon>
        <taxon>Chlorophyceae</taxon>
        <taxon>CS clade</taxon>
        <taxon>Sphaeropleales</taxon>
        <taxon>Selenastraceae</taxon>
        <taxon>Raphidocelis</taxon>
    </lineage>
</organism>
<name>A0A2V0NZS1_9CHLO</name>
<proteinExistence type="predicted"/>
<dbReference type="AlphaFoldDB" id="A0A2V0NZS1"/>
<keyword evidence="2" id="KW-1185">Reference proteome</keyword>
<dbReference type="OrthoDB" id="556537at2759"/>